<feature type="domain" description="ENTH" evidence="1">
    <location>
        <begin position="1"/>
        <end position="30"/>
    </location>
</feature>
<accession>A0A9N9TUJ0</accession>
<proteinExistence type="predicted"/>
<evidence type="ECO:0000313" key="3">
    <source>
        <dbReference type="Proteomes" id="UP001153712"/>
    </source>
</evidence>
<dbReference type="EMBL" id="OU900099">
    <property type="protein sequence ID" value="CAG9863060.1"/>
    <property type="molecule type" value="Genomic_DNA"/>
</dbReference>
<reference evidence="2" key="1">
    <citation type="submission" date="2022-01" db="EMBL/GenBank/DDBJ databases">
        <authorList>
            <person name="King R."/>
        </authorList>
    </citation>
    <scope>NUCLEOTIDE SEQUENCE</scope>
</reference>
<keyword evidence="3" id="KW-1185">Reference proteome</keyword>
<organism evidence="2 3">
    <name type="scientific">Phyllotreta striolata</name>
    <name type="common">Striped flea beetle</name>
    <name type="synonym">Crioceris striolata</name>
    <dbReference type="NCBI Taxonomy" id="444603"/>
    <lineage>
        <taxon>Eukaryota</taxon>
        <taxon>Metazoa</taxon>
        <taxon>Ecdysozoa</taxon>
        <taxon>Arthropoda</taxon>
        <taxon>Hexapoda</taxon>
        <taxon>Insecta</taxon>
        <taxon>Pterygota</taxon>
        <taxon>Neoptera</taxon>
        <taxon>Endopterygota</taxon>
        <taxon>Coleoptera</taxon>
        <taxon>Polyphaga</taxon>
        <taxon>Cucujiformia</taxon>
        <taxon>Chrysomeloidea</taxon>
        <taxon>Chrysomelidae</taxon>
        <taxon>Galerucinae</taxon>
        <taxon>Alticini</taxon>
        <taxon>Phyllotreta</taxon>
    </lineage>
</organism>
<evidence type="ECO:0000259" key="1">
    <source>
        <dbReference type="PROSITE" id="PS50942"/>
    </source>
</evidence>
<evidence type="ECO:0000313" key="2">
    <source>
        <dbReference type="EMBL" id="CAG9863060.1"/>
    </source>
</evidence>
<dbReference type="InterPro" id="IPR013809">
    <property type="entry name" value="ENTH"/>
</dbReference>
<dbReference type="PROSITE" id="PS50942">
    <property type="entry name" value="ENTH"/>
    <property type="match status" value="1"/>
</dbReference>
<name>A0A9N9TUJ0_PHYSR</name>
<gene>
    <name evidence="2" type="ORF">PHYEVI_LOCUS9362</name>
</gene>
<dbReference type="AlphaFoldDB" id="A0A9N9TUJ0"/>
<dbReference type="Proteomes" id="UP001153712">
    <property type="component" value="Chromosome 6"/>
</dbReference>
<sequence>MGIKRFKKNRLRNVIVLYKQVYLLQKFMKK</sequence>
<protein>
    <recommendedName>
        <fullName evidence="1">ENTH domain-containing protein</fullName>
    </recommendedName>
</protein>